<protein>
    <submittedName>
        <fullName evidence="1">Uncharacterized protein</fullName>
    </submittedName>
</protein>
<dbReference type="GeneID" id="28762067"/>
<proteinExistence type="predicted"/>
<organism evidence="1 2">
    <name type="scientific">Paraphaeosphaeria sporulosa</name>
    <dbReference type="NCBI Taxonomy" id="1460663"/>
    <lineage>
        <taxon>Eukaryota</taxon>
        <taxon>Fungi</taxon>
        <taxon>Dikarya</taxon>
        <taxon>Ascomycota</taxon>
        <taxon>Pezizomycotina</taxon>
        <taxon>Dothideomycetes</taxon>
        <taxon>Pleosporomycetidae</taxon>
        <taxon>Pleosporales</taxon>
        <taxon>Massarineae</taxon>
        <taxon>Didymosphaeriaceae</taxon>
        <taxon>Paraphaeosphaeria</taxon>
    </lineage>
</organism>
<evidence type="ECO:0000313" key="2">
    <source>
        <dbReference type="Proteomes" id="UP000077069"/>
    </source>
</evidence>
<dbReference type="RefSeq" id="XP_018034722.1">
    <property type="nucleotide sequence ID" value="XM_018178581.1"/>
</dbReference>
<dbReference type="OrthoDB" id="10676856at2759"/>
<name>A0A177CC37_9PLEO</name>
<gene>
    <name evidence="1" type="ORF">CC84DRAFT_1164849</name>
</gene>
<evidence type="ECO:0000313" key="1">
    <source>
        <dbReference type="EMBL" id="OAG04357.1"/>
    </source>
</evidence>
<dbReference type="EMBL" id="KV441553">
    <property type="protein sequence ID" value="OAG04357.1"/>
    <property type="molecule type" value="Genomic_DNA"/>
</dbReference>
<reference evidence="1 2" key="1">
    <citation type="submission" date="2016-05" db="EMBL/GenBank/DDBJ databases">
        <title>Comparative analysis of secretome profiles of manganese(II)-oxidizing ascomycete fungi.</title>
        <authorList>
            <consortium name="DOE Joint Genome Institute"/>
            <person name="Zeiner C.A."/>
            <person name="Purvine S.O."/>
            <person name="Zink E.M."/>
            <person name="Wu S."/>
            <person name="Pasa-Tolic L."/>
            <person name="Chaput D.L."/>
            <person name="Haridas S."/>
            <person name="Grigoriev I.V."/>
            <person name="Santelli C.M."/>
            <person name="Hansel C.M."/>
        </authorList>
    </citation>
    <scope>NUCLEOTIDE SEQUENCE [LARGE SCALE GENOMIC DNA]</scope>
    <source>
        <strain evidence="1 2">AP3s5-JAC2a</strain>
    </source>
</reference>
<dbReference type="Proteomes" id="UP000077069">
    <property type="component" value="Unassembled WGS sequence"/>
</dbReference>
<keyword evidence="2" id="KW-1185">Reference proteome</keyword>
<sequence length="215" mass="24243">MYDHHGRPDGLLMKRCWQLARPQEAPSAKRCRLLTATIPHEPRARRCHSRAQLKPCKPMSTPAALVYRDPSPQSQTRLQPTMLHAPRAPEIPSPARRQRIPLEISLKASPSRLSSISTFLTGVTPHRVRGLRHAASPFGCLGHGVTPFLASVAILKARDGERTHTTRSPGDEMRMFARPQPVSSLVFWEAWCRPMMRAALRCLSDTVREILRRQS</sequence>
<dbReference type="InParanoid" id="A0A177CC37"/>
<dbReference type="AlphaFoldDB" id="A0A177CC37"/>
<accession>A0A177CC37</accession>